<organism evidence="1 2">
    <name type="scientific">Halarcobacter ebronensis</name>
    <dbReference type="NCBI Taxonomy" id="1462615"/>
    <lineage>
        <taxon>Bacteria</taxon>
        <taxon>Pseudomonadati</taxon>
        <taxon>Campylobacterota</taxon>
        <taxon>Epsilonproteobacteria</taxon>
        <taxon>Campylobacterales</taxon>
        <taxon>Arcobacteraceae</taxon>
        <taxon>Halarcobacter</taxon>
    </lineage>
</organism>
<gene>
    <name evidence="1" type="ORF">CRV08_14995</name>
</gene>
<sequence length="125" mass="14235">MKIEFKKVPTTPKEFINEFSSVKIEGTFCKMSPSLVKIEAKLIGEIPIVCSRCGEEHSISLNDELNFLLSDGIYKSNSDSDELVIEVEESLIDFDEILESEISSIQSDYYICQKCEDGDFVEKEY</sequence>
<dbReference type="AlphaFoldDB" id="A0A4Q0Y6Z9"/>
<accession>A0A4Q0Y6Z9</accession>
<evidence type="ECO:0000313" key="1">
    <source>
        <dbReference type="EMBL" id="RXJ65505.1"/>
    </source>
</evidence>
<name>A0A4Q0Y6Z9_9BACT</name>
<protein>
    <submittedName>
        <fullName evidence="1">Uncharacterized protein</fullName>
    </submittedName>
</protein>
<evidence type="ECO:0000313" key="2">
    <source>
        <dbReference type="Proteomes" id="UP000290172"/>
    </source>
</evidence>
<dbReference type="RefSeq" id="WP_128983567.1">
    <property type="nucleotide sequence ID" value="NZ_PDKJ01000025.1"/>
</dbReference>
<comment type="caution">
    <text evidence="1">The sequence shown here is derived from an EMBL/GenBank/DDBJ whole genome shotgun (WGS) entry which is preliminary data.</text>
</comment>
<reference evidence="1 2" key="1">
    <citation type="submission" date="2017-10" db="EMBL/GenBank/DDBJ databases">
        <title>Genomics of the genus Arcobacter.</title>
        <authorList>
            <person name="Perez-Cataluna A."/>
            <person name="Figueras M.J."/>
        </authorList>
    </citation>
    <scope>NUCLEOTIDE SEQUENCE [LARGE SCALE GENOMIC DNA]</scope>
    <source>
        <strain evidence="1 2">CECT 8993</strain>
    </source>
</reference>
<dbReference type="Proteomes" id="UP000290172">
    <property type="component" value="Unassembled WGS sequence"/>
</dbReference>
<dbReference type="EMBL" id="PDKJ01000025">
    <property type="protein sequence ID" value="RXJ65505.1"/>
    <property type="molecule type" value="Genomic_DNA"/>
</dbReference>
<proteinExistence type="predicted"/>